<dbReference type="Pfam" id="PF01554">
    <property type="entry name" value="MatE"/>
    <property type="match status" value="2"/>
</dbReference>
<name>A0A095AE73_SCHHA</name>
<evidence type="ECO:0000313" key="7">
    <source>
        <dbReference type="EMBL" id="KGB32121.1"/>
    </source>
</evidence>
<dbReference type="GO" id="GO:0015297">
    <property type="term" value="F:antiporter activity"/>
    <property type="evidence" value="ECO:0007669"/>
    <property type="project" value="InterPro"/>
</dbReference>
<feature type="transmembrane region" description="Helical" evidence="6">
    <location>
        <begin position="112"/>
        <end position="134"/>
    </location>
</feature>
<dbReference type="InterPro" id="IPR002528">
    <property type="entry name" value="MATE_fam"/>
</dbReference>
<keyword evidence="5 6" id="KW-0472">Membrane</keyword>
<feature type="transmembrane region" description="Helical" evidence="6">
    <location>
        <begin position="290"/>
        <end position="311"/>
    </location>
</feature>
<reference evidence="7" key="1">
    <citation type="journal article" date="2012" name="Nat. Genet.">
        <title>Whole-genome sequence of Schistosoma haematobium.</title>
        <authorList>
            <person name="Young N.D."/>
            <person name="Jex A.R."/>
            <person name="Li B."/>
            <person name="Liu S."/>
            <person name="Yang L."/>
            <person name="Xiong Z."/>
            <person name="Li Y."/>
            <person name="Cantacessi C."/>
            <person name="Hall R.S."/>
            <person name="Xu X."/>
            <person name="Chen F."/>
            <person name="Wu X."/>
            <person name="Zerlotini A."/>
            <person name="Oliveira G."/>
            <person name="Hofmann A."/>
            <person name="Zhang G."/>
            <person name="Fang X."/>
            <person name="Kang Y."/>
            <person name="Campbell B.E."/>
            <person name="Loukas A."/>
            <person name="Ranganathan S."/>
            <person name="Rollinson D."/>
            <person name="Rinaldi G."/>
            <person name="Brindley P.J."/>
            <person name="Yang H."/>
            <person name="Wang J."/>
            <person name="Wang J."/>
            <person name="Gasser R.B."/>
        </authorList>
    </citation>
    <scope>NUCLEOTIDE SEQUENCE [LARGE SCALE GENOMIC DNA]</scope>
</reference>
<dbReference type="NCBIfam" id="TIGR00797">
    <property type="entry name" value="matE"/>
    <property type="match status" value="1"/>
</dbReference>
<dbReference type="GO" id="GO:0016020">
    <property type="term" value="C:membrane"/>
    <property type="evidence" value="ECO:0007669"/>
    <property type="project" value="UniProtKB-SubCell"/>
</dbReference>
<accession>A0A095AE73</accession>
<dbReference type="CDD" id="cd13132">
    <property type="entry name" value="MATE_eukaryotic"/>
    <property type="match status" value="1"/>
</dbReference>
<feature type="transmembrane region" description="Helical" evidence="6">
    <location>
        <begin position="551"/>
        <end position="572"/>
    </location>
</feature>
<feature type="transmembrane region" description="Helical" evidence="6">
    <location>
        <begin position="208"/>
        <end position="231"/>
    </location>
</feature>
<dbReference type="EMBL" id="KL250493">
    <property type="protein sequence ID" value="KGB32121.1"/>
    <property type="molecule type" value="Genomic_DNA"/>
</dbReference>
<proteinExistence type="inferred from homology"/>
<sequence length="625" mass="70709">MNNQDKKKGRNKCFANSVIFMLRHSCINDMRGLRPRVLVFSEMISQLLRFTNPSISVMVCGHLSREELDASSLANCIINIFGLSIDTGFSSACDTLFSQAYGSRNRELIGTLLQRALCVVCLMYMTLVCIHLNIETVLLLLGQNPLTASLTSEYIAYFLPGLGFDFLFLTFARYLQTQNIIQPIVYSTFTGTVFNMFAQYYFIVHLNYGLRASAVCLSLSFGCMFLCELGYILASKVYKETWSGFKLNSALSNWSIFFKLGIPGVLMVALEEWCFEMMTLMAGTLGSVTLGAQAIVFQIQSIIYMVPLGLFTAVNIRVGQRLGAFDPVGARYVYFTALTIISIVALFTGLPVVLLRHYIPYMFTSDEEVCSLASQLLPMLLLFQFLEGFAGVSEAILLACGRQSLGAITIFLGYYCTGMPIAAILTYQTSLGILGSWIGLTIGFGLTTMVYTILALRTDWTKQVKQARNNVTEISSVYSTNNINEQYKYHYLDIENESGDVQIIYGMFSNFNLASNLTLFEQSTMITENLSQYHKMKFSKKIKCIELTSNYLWFKCIIFFIFLILLIISLYIRFFYSIPLWYTYCNEQVNLLDKSSFCTRIMPINNYLLQSNNNITHLLMDNITL</sequence>
<evidence type="ECO:0000256" key="5">
    <source>
        <dbReference type="ARBA" id="ARBA00023136"/>
    </source>
</evidence>
<feature type="transmembrane region" description="Helical" evidence="6">
    <location>
        <begin position="251"/>
        <end position="270"/>
    </location>
</feature>
<feature type="transmembrane region" description="Helical" evidence="6">
    <location>
        <begin position="433"/>
        <end position="456"/>
    </location>
</feature>
<evidence type="ECO:0000256" key="4">
    <source>
        <dbReference type="ARBA" id="ARBA00022989"/>
    </source>
</evidence>
<comment type="subcellular location">
    <subcellularLocation>
        <location evidence="1">Membrane</location>
        <topology evidence="1">Multi-pass membrane protein</topology>
    </subcellularLocation>
</comment>
<dbReference type="InterPro" id="IPR045069">
    <property type="entry name" value="MATE_euk"/>
</dbReference>
<dbReference type="GO" id="GO:1990961">
    <property type="term" value="P:xenobiotic detoxification by transmembrane export across the plasma membrane"/>
    <property type="evidence" value="ECO:0007669"/>
    <property type="project" value="InterPro"/>
</dbReference>
<feature type="transmembrane region" description="Helical" evidence="6">
    <location>
        <begin position="407"/>
        <end position="427"/>
    </location>
</feature>
<dbReference type="STRING" id="6185.A0A095AE73"/>
<evidence type="ECO:0000256" key="6">
    <source>
        <dbReference type="RuleBase" id="RU004914"/>
    </source>
</evidence>
<feature type="transmembrane region" description="Helical" evidence="6">
    <location>
        <begin position="184"/>
        <end position="202"/>
    </location>
</feature>
<feature type="transmembrane region" description="Helical" evidence="6">
    <location>
        <begin position="332"/>
        <end position="359"/>
    </location>
</feature>
<evidence type="ECO:0000256" key="3">
    <source>
        <dbReference type="ARBA" id="ARBA00022692"/>
    </source>
</evidence>
<keyword evidence="3 6" id="KW-0812">Transmembrane</keyword>
<feature type="transmembrane region" description="Helical" evidence="6">
    <location>
        <begin position="379"/>
        <end position="400"/>
    </location>
</feature>
<feature type="transmembrane region" description="Helical" evidence="6">
    <location>
        <begin position="154"/>
        <end position="172"/>
    </location>
</feature>
<dbReference type="AlphaFoldDB" id="A0A095AE73"/>
<organism evidence="7">
    <name type="scientific">Schistosoma haematobium</name>
    <name type="common">Blood fluke</name>
    <dbReference type="NCBI Taxonomy" id="6185"/>
    <lineage>
        <taxon>Eukaryota</taxon>
        <taxon>Metazoa</taxon>
        <taxon>Spiralia</taxon>
        <taxon>Lophotrochozoa</taxon>
        <taxon>Platyhelminthes</taxon>
        <taxon>Trematoda</taxon>
        <taxon>Digenea</taxon>
        <taxon>Strigeidida</taxon>
        <taxon>Schistosomatoidea</taxon>
        <taxon>Schistosomatidae</taxon>
        <taxon>Schistosoma</taxon>
    </lineage>
</organism>
<keyword evidence="4 6" id="KW-1133">Transmembrane helix</keyword>
<evidence type="ECO:0000256" key="2">
    <source>
        <dbReference type="ARBA" id="ARBA00010199"/>
    </source>
</evidence>
<dbReference type="PANTHER" id="PTHR11206">
    <property type="entry name" value="MULTIDRUG RESISTANCE PROTEIN"/>
    <property type="match status" value="1"/>
</dbReference>
<dbReference type="GO" id="GO:0042910">
    <property type="term" value="F:xenobiotic transmembrane transporter activity"/>
    <property type="evidence" value="ECO:0007669"/>
    <property type="project" value="InterPro"/>
</dbReference>
<protein>
    <recommendedName>
        <fullName evidence="6">Multidrug and toxin extrusion protein</fullName>
    </recommendedName>
</protein>
<evidence type="ECO:0000256" key="1">
    <source>
        <dbReference type="ARBA" id="ARBA00004141"/>
    </source>
</evidence>
<comment type="similarity">
    <text evidence="2 6">Belongs to the multi antimicrobial extrusion (MATE) (TC 2.A.66.1) family.</text>
</comment>
<gene>
    <name evidence="7" type="ORF">MS3_00258</name>
</gene>